<reference evidence="2" key="1">
    <citation type="submission" date="2022-10" db="EMBL/GenBank/DDBJ databases">
        <title>YIM 151497 complete genome.</title>
        <authorList>
            <person name="Chen X."/>
        </authorList>
    </citation>
    <scope>NUCLEOTIDE SEQUENCE</scope>
    <source>
        <strain evidence="2">YIM 151497</strain>
    </source>
</reference>
<keyword evidence="3" id="KW-1185">Reference proteome</keyword>
<organism evidence="2 3">
    <name type="scientific">Pelagibacterium flavum</name>
    <dbReference type="NCBI Taxonomy" id="2984530"/>
    <lineage>
        <taxon>Bacteria</taxon>
        <taxon>Pseudomonadati</taxon>
        <taxon>Pseudomonadota</taxon>
        <taxon>Alphaproteobacteria</taxon>
        <taxon>Hyphomicrobiales</taxon>
        <taxon>Devosiaceae</taxon>
        <taxon>Pelagibacterium</taxon>
    </lineage>
</organism>
<protein>
    <recommendedName>
        <fullName evidence="4">Lipid/polyisoprenoid-binding YceI-like domain-containing protein</fullName>
    </recommendedName>
</protein>
<evidence type="ECO:0000313" key="3">
    <source>
        <dbReference type="Proteomes" id="UP001163882"/>
    </source>
</evidence>
<evidence type="ECO:0000313" key="2">
    <source>
        <dbReference type="EMBL" id="UYQ72641.1"/>
    </source>
</evidence>
<sequence>MTYDNFKESGVLTTMLRSAIAAFGFLSLAVPVMAAGPGGAASGTIAGEEIELSVWTEQSDFTSSSFSIYFRAPALRERGLGNLSLGAEWIGDLDSDFFSAEIDIPILDTDPYRIYRADLDDELSLTITSASHQGGVLAIAGQVQGVLTSMDRIALRNPDPDDTLNVSLTFEAVLSELQ</sequence>
<feature type="chain" id="PRO_5046211341" description="Lipid/polyisoprenoid-binding YceI-like domain-containing protein" evidence="1">
    <location>
        <begin position="35"/>
        <end position="178"/>
    </location>
</feature>
<gene>
    <name evidence="2" type="ORF">OF122_02325</name>
</gene>
<dbReference type="Proteomes" id="UP001163882">
    <property type="component" value="Chromosome"/>
</dbReference>
<feature type="signal peptide" evidence="1">
    <location>
        <begin position="1"/>
        <end position="34"/>
    </location>
</feature>
<proteinExistence type="predicted"/>
<evidence type="ECO:0008006" key="4">
    <source>
        <dbReference type="Google" id="ProtNLM"/>
    </source>
</evidence>
<name>A0ABY6IQ97_9HYPH</name>
<keyword evidence="1" id="KW-0732">Signal</keyword>
<dbReference type="RefSeq" id="WP_264226253.1">
    <property type="nucleotide sequence ID" value="NZ_CP107716.1"/>
</dbReference>
<evidence type="ECO:0000256" key="1">
    <source>
        <dbReference type="SAM" id="SignalP"/>
    </source>
</evidence>
<accession>A0ABY6IQ97</accession>
<dbReference type="EMBL" id="CP107716">
    <property type="protein sequence ID" value="UYQ72641.1"/>
    <property type="molecule type" value="Genomic_DNA"/>
</dbReference>